<dbReference type="InterPro" id="IPR000717">
    <property type="entry name" value="PCI_dom"/>
</dbReference>
<evidence type="ECO:0000256" key="1">
    <source>
        <dbReference type="ARBA" id="ARBA00004123"/>
    </source>
</evidence>
<dbReference type="Proteomes" id="UP000230750">
    <property type="component" value="Unassembled WGS sequence"/>
</dbReference>
<dbReference type="GO" id="GO:0010387">
    <property type="term" value="P:COP9 signalosome assembly"/>
    <property type="evidence" value="ECO:0007669"/>
    <property type="project" value="InterPro"/>
</dbReference>
<dbReference type="PANTHER" id="PTHR13339:SF0">
    <property type="entry name" value="COP9 SIGNALOSOME COMPLEX SUBUNIT 8"/>
    <property type="match status" value="1"/>
</dbReference>
<accession>A0A2G8JJA6</accession>
<dbReference type="GO" id="GO:0005737">
    <property type="term" value="C:cytoplasm"/>
    <property type="evidence" value="ECO:0007669"/>
    <property type="project" value="UniProtKB-SubCell"/>
</dbReference>
<evidence type="ECO:0000256" key="7">
    <source>
        <dbReference type="ARBA" id="ARBA00023242"/>
    </source>
</evidence>
<dbReference type="InterPro" id="IPR033464">
    <property type="entry name" value="CSN8_PSD8_EIF3K"/>
</dbReference>
<keyword evidence="10" id="KW-1185">Reference proteome</keyword>
<gene>
    <name evidence="9" type="ORF">BSL78_27342</name>
</gene>
<comment type="caution">
    <text evidence="9">The sequence shown here is derived from an EMBL/GenBank/DDBJ whole genome shotgun (WGS) entry which is preliminary data.</text>
</comment>
<evidence type="ECO:0000313" key="9">
    <source>
        <dbReference type="EMBL" id="PIK35832.1"/>
    </source>
</evidence>
<feature type="domain" description="PCI" evidence="8">
    <location>
        <begin position="6"/>
        <end position="170"/>
    </location>
</feature>
<dbReference type="OrthoDB" id="5351233at2759"/>
<dbReference type="InterPro" id="IPR033205">
    <property type="entry name" value="COP9_CSN8"/>
</dbReference>
<dbReference type="GO" id="GO:0000338">
    <property type="term" value="P:protein deneddylation"/>
    <property type="evidence" value="ECO:0007669"/>
    <property type="project" value="InterPro"/>
</dbReference>
<dbReference type="GO" id="GO:0008180">
    <property type="term" value="C:COP9 signalosome"/>
    <property type="evidence" value="ECO:0007669"/>
    <property type="project" value="UniProtKB-KW"/>
</dbReference>
<dbReference type="PANTHER" id="PTHR13339">
    <property type="entry name" value="COP9 SIGNALOSOME COMPLEX SUBUNIT 8"/>
    <property type="match status" value="1"/>
</dbReference>
<proteinExistence type="inferred from homology"/>
<protein>
    <recommendedName>
        <fullName evidence="4">COP9 signalosome complex subunit 8</fullName>
    </recommendedName>
</protein>
<evidence type="ECO:0000313" key="10">
    <source>
        <dbReference type="Proteomes" id="UP000230750"/>
    </source>
</evidence>
<evidence type="ECO:0000256" key="5">
    <source>
        <dbReference type="ARBA" id="ARBA00022490"/>
    </source>
</evidence>
<sequence length="271" mass="30806">MTTKGDIYRLAALCEQQELEAPSGIPSPDVYAKLLTIYLLQNDLNNAKYLWKRIPASSKTAHLELGHIWDIGQHLWNRNFVAVYPLLSQDWSDDIKPLMDMLTESIRQRIFRLIGQAYTSIAAEQFAAYAGLQVDEAIQAVVAEGWEYDSTNKLILPKRPGPPTARYRPGLFFSCGSQHYLVNVITMSGTVTDSFSFHLARFCVNEYMQRLINMHRCIAYKHLGHRSIVNSDGVTKDIRWVLGSCVQGSDFHHRLCEGSMEELVARKKSQP</sequence>
<comment type="similarity">
    <text evidence="3">Belongs to the CSN8 family.</text>
</comment>
<evidence type="ECO:0000256" key="4">
    <source>
        <dbReference type="ARBA" id="ARBA00014875"/>
    </source>
</evidence>
<organism evidence="9 10">
    <name type="scientific">Stichopus japonicus</name>
    <name type="common">Sea cucumber</name>
    <dbReference type="NCBI Taxonomy" id="307972"/>
    <lineage>
        <taxon>Eukaryota</taxon>
        <taxon>Metazoa</taxon>
        <taxon>Echinodermata</taxon>
        <taxon>Eleutherozoa</taxon>
        <taxon>Echinozoa</taxon>
        <taxon>Holothuroidea</taxon>
        <taxon>Aspidochirotacea</taxon>
        <taxon>Aspidochirotida</taxon>
        <taxon>Stichopodidae</taxon>
        <taxon>Apostichopus</taxon>
    </lineage>
</organism>
<evidence type="ECO:0000256" key="6">
    <source>
        <dbReference type="ARBA" id="ARBA00022790"/>
    </source>
</evidence>
<name>A0A2G8JJA6_STIJA</name>
<comment type="subcellular location">
    <subcellularLocation>
        <location evidence="2">Cytoplasm</location>
    </subcellularLocation>
    <subcellularLocation>
        <location evidence="1">Nucleus</location>
    </subcellularLocation>
</comment>
<dbReference type="Pfam" id="PF10075">
    <property type="entry name" value="CSN8_PSD8_EIF3K"/>
    <property type="match status" value="1"/>
</dbReference>
<keyword evidence="6" id="KW-0736">Signalosome</keyword>
<evidence type="ECO:0000259" key="8">
    <source>
        <dbReference type="PROSITE" id="PS50250"/>
    </source>
</evidence>
<dbReference type="Gene3D" id="1.25.40.990">
    <property type="match status" value="1"/>
</dbReference>
<keyword evidence="7" id="KW-0539">Nucleus</keyword>
<evidence type="ECO:0000256" key="3">
    <source>
        <dbReference type="ARBA" id="ARBA00008252"/>
    </source>
</evidence>
<dbReference type="AlphaFoldDB" id="A0A2G8JJA6"/>
<dbReference type="PROSITE" id="PS50250">
    <property type="entry name" value="PCI"/>
    <property type="match status" value="1"/>
</dbReference>
<reference evidence="9 10" key="1">
    <citation type="journal article" date="2017" name="PLoS Biol.">
        <title>The sea cucumber genome provides insights into morphological evolution and visceral regeneration.</title>
        <authorList>
            <person name="Zhang X."/>
            <person name="Sun L."/>
            <person name="Yuan J."/>
            <person name="Sun Y."/>
            <person name="Gao Y."/>
            <person name="Zhang L."/>
            <person name="Li S."/>
            <person name="Dai H."/>
            <person name="Hamel J.F."/>
            <person name="Liu C."/>
            <person name="Yu Y."/>
            <person name="Liu S."/>
            <person name="Lin W."/>
            <person name="Guo K."/>
            <person name="Jin S."/>
            <person name="Xu P."/>
            <person name="Storey K.B."/>
            <person name="Huan P."/>
            <person name="Zhang T."/>
            <person name="Zhou Y."/>
            <person name="Zhang J."/>
            <person name="Lin C."/>
            <person name="Li X."/>
            <person name="Xing L."/>
            <person name="Huo D."/>
            <person name="Sun M."/>
            <person name="Wang L."/>
            <person name="Mercier A."/>
            <person name="Li F."/>
            <person name="Yang H."/>
            <person name="Xiang J."/>
        </authorList>
    </citation>
    <scope>NUCLEOTIDE SEQUENCE [LARGE SCALE GENOMIC DNA]</scope>
    <source>
        <strain evidence="9">Shaxun</strain>
        <tissue evidence="9">Muscle</tissue>
    </source>
</reference>
<dbReference type="EMBL" id="MRZV01001803">
    <property type="protein sequence ID" value="PIK35832.1"/>
    <property type="molecule type" value="Genomic_DNA"/>
</dbReference>
<dbReference type="STRING" id="307972.A0A2G8JJA6"/>
<keyword evidence="5" id="KW-0963">Cytoplasm</keyword>
<evidence type="ECO:0000256" key="2">
    <source>
        <dbReference type="ARBA" id="ARBA00004496"/>
    </source>
</evidence>